<dbReference type="PANTHER" id="PTHR42927">
    <property type="entry name" value="HELICASE SUPERFAMILY 1 AND 2 DOMAIN-CONTAINING PROTEIN"/>
    <property type="match status" value="1"/>
</dbReference>
<dbReference type="PANTHER" id="PTHR42927:SF1">
    <property type="entry name" value="HELICASE SUPERFAMILY 1 AND 2 DOMAIN-CONTAINING PROTEIN"/>
    <property type="match status" value="1"/>
</dbReference>
<keyword evidence="3" id="KW-1185">Reference proteome</keyword>
<keyword evidence="2" id="KW-0378">Hydrolase</keyword>
<dbReference type="InterPro" id="IPR055180">
    <property type="entry name" value="HsdR_RecA-like_helicase_dom_2"/>
</dbReference>
<dbReference type="RefSeq" id="WP_318647087.1">
    <property type="nucleotide sequence ID" value="NZ_CP137852.1"/>
</dbReference>
<protein>
    <submittedName>
        <fullName evidence="2">Type I restriction endonuclease subunit R</fullName>
        <ecNumber evidence="2">3.1.21.3</ecNumber>
    </submittedName>
</protein>
<dbReference type="PROSITE" id="PS51192">
    <property type="entry name" value="HELICASE_ATP_BIND_1"/>
    <property type="match status" value="1"/>
</dbReference>
<sequence length="1005" mass="110886">MRSTDVSEGGLEALIVAALTGTGVPIVHARPDVTDGRAPSAAPDCYIEGHRDDYDRVHALDLVQLIAFLRATQPELVGTLSLDSDGPQRRGFLARIRDEITNRGVIDVLRSGVRHGAHAVTLYFPLPSPGNSQAETRFAANRFSVTRQLGYSQDTARRALDLGLFVNGVPLATFELKNSLTGQSVAHAEAQYKTDRDPRELIFRSGRCAVHFAVDDREVRMCSHLAGQKSWFLPFNRGWNDGAGNPPNPGGIKTDYLWRQVLAKRSLADIIENFAGIIEERDARGRVTARKPIFPRYHQLDVVRALCANATEHGPGRRYLIQHSAGSGKSNSIAWTVHKLVGLERAGASVFDTVIVVTDRQVLDKNLKDTIGGFAQTARLMGHAERSGDLRTFIESGKKIVVTTVQKFPFILDDIGSTHRGRRFAIVIDEAHSSQGGRSAGALNTALGGSAADDEMTTEDRILAIIEGRRMLDNASYFAFTATPKNKTLELFGERYEADGVVKRRPFHLYSMKQAIEEEFILDVLKHYTPVSSYYRLAKTAADDPEVDVSRTLKALRHYVEGHDHAVATKAGIVVDHFLDQVIARRKVGGEARAMMAADGIERAIDYWRAINAALAKRGSPYKAIIAFSGSVDDAGQQRTEASFNGFPSSDLEEKFDADPYRFLVVADKYLTGFDQPKLFAMYIDKTLAGVKAVQALSRLNRSRPGKTEPVVLDFRNDAAVIEAAFSDFYRTTILSGETDPNKLHDLKRGLDEAGVYTDADVEALVALFLQAAPRDQVDPILDACSAHYEGLPEDDQIAFKGAAKAFVRTYAFLGAILPYAVPEWEKLSTFLKLLIPKLPSPTSNETPVDVLQTIDMDSYRVEIEAAMQIALADADAEIEPVPTGAAGGRPEPDVDQLSSVIRDFNERFGATEFRDQDRVTRFLFEELPEKIGANGRVQNALRNSDNQNARIEHDRAVDDELLGSLADHTDLYALYNTDKSFKAWLQERLFTAAKRAQNRTPPAA</sequence>
<feature type="domain" description="Helicase ATP-binding" evidence="1">
    <location>
        <begin position="310"/>
        <end position="502"/>
    </location>
</feature>
<evidence type="ECO:0000313" key="3">
    <source>
        <dbReference type="Proteomes" id="UP001305521"/>
    </source>
</evidence>
<reference evidence="2 3" key="1">
    <citation type="submission" date="2023-11" db="EMBL/GenBank/DDBJ databases">
        <title>Arctic aerobic anoxygenic photoheterotroph Sediminicoccus rosea KRV36 adapts its photosynthesis to long days of polar summer.</title>
        <authorList>
            <person name="Tomasch J."/>
            <person name="Kopejtka K."/>
            <person name="Bily T."/>
            <person name="Gardiner A.T."/>
            <person name="Gardian Z."/>
            <person name="Shivaramu S."/>
            <person name="Koblizek M."/>
            <person name="Engelhardt F."/>
            <person name="Kaftan D."/>
        </authorList>
    </citation>
    <scope>NUCLEOTIDE SEQUENCE [LARGE SCALE GENOMIC DNA]</scope>
    <source>
        <strain evidence="2 3">R-30</strain>
    </source>
</reference>
<dbReference type="EC" id="3.1.21.3" evidence="2"/>
<name>A0ABZ0PBU2_9PROT</name>
<organism evidence="2 3">
    <name type="scientific">Sediminicoccus rosea</name>
    <dbReference type="NCBI Taxonomy" id="1225128"/>
    <lineage>
        <taxon>Bacteria</taxon>
        <taxon>Pseudomonadati</taxon>
        <taxon>Pseudomonadota</taxon>
        <taxon>Alphaproteobacteria</taxon>
        <taxon>Acetobacterales</taxon>
        <taxon>Roseomonadaceae</taxon>
        <taxon>Sediminicoccus</taxon>
    </lineage>
</organism>
<dbReference type="InterPro" id="IPR027417">
    <property type="entry name" value="P-loop_NTPase"/>
</dbReference>
<dbReference type="Pfam" id="PF22679">
    <property type="entry name" value="T1R_D3-like"/>
    <property type="match status" value="1"/>
</dbReference>
<dbReference type="SMART" id="SM00487">
    <property type="entry name" value="DEXDc"/>
    <property type="match status" value="1"/>
</dbReference>
<dbReference type="Proteomes" id="UP001305521">
    <property type="component" value="Chromosome"/>
</dbReference>
<dbReference type="Pfam" id="PF18766">
    <property type="entry name" value="SWI2_SNF2"/>
    <property type="match status" value="1"/>
</dbReference>
<dbReference type="Pfam" id="PF04313">
    <property type="entry name" value="HSDR_N"/>
    <property type="match status" value="1"/>
</dbReference>
<gene>
    <name evidence="2" type="ORF">R9Z33_13420</name>
</gene>
<evidence type="ECO:0000259" key="1">
    <source>
        <dbReference type="PROSITE" id="PS51192"/>
    </source>
</evidence>
<dbReference type="InterPro" id="IPR040980">
    <property type="entry name" value="SWI2_SNF2"/>
</dbReference>
<dbReference type="EMBL" id="CP137852">
    <property type="protein sequence ID" value="WPB83105.1"/>
    <property type="molecule type" value="Genomic_DNA"/>
</dbReference>
<evidence type="ECO:0000313" key="2">
    <source>
        <dbReference type="EMBL" id="WPB83105.1"/>
    </source>
</evidence>
<dbReference type="InterPro" id="IPR014001">
    <property type="entry name" value="Helicase_ATP-bd"/>
</dbReference>
<keyword evidence="2" id="KW-0540">Nuclease</keyword>
<proteinExistence type="predicted"/>
<dbReference type="Gene3D" id="3.40.50.300">
    <property type="entry name" value="P-loop containing nucleotide triphosphate hydrolases"/>
    <property type="match status" value="3"/>
</dbReference>
<accession>A0ABZ0PBU2</accession>
<dbReference type="GO" id="GO:0009035">
    <property type="term" value="F:type I site-specific deoxyribonuclease activity"/>
    <property type="evidence" value="ECO:0007669"/>
    <property type="project" value="UniProtKB-EC"/>
</dbReference>
<dbReference type="InterPro" id="IPR007409">
    <property type="entry name" value="Restrct_endonuc_type1_HsdR_N"/>
</dbReference>
<dbReference type="SUPFAM" id="SSF52540">
    <property type="entry name" value="P-loop containing nucleoside triphosphate hydrolases"/>
    <property type="match status" value="1"/>
</dbReference>
<dbReference type="Gene3D" id="3.90.1570.50">
    <property type="match status" value="1"/>
</dbReference>
<keyword evidence="2" id="KW-0255">Endonuclease</keyword>